<protein>
    <submittedName>
        <fullName evidence="4">Protein serine/threonine phosphatase with GAF(S) sensor(S)</fullName>
    </submittedName>
</protein>
<dbReference type="AlphaFoldDB" id="G7QA41"/>
<dbReference type="Pfam" id="PF01590">
    <property type="entry name" value="GAF"/>
    <property type="match status" value="1"/>
</dbReference>
<evidence type="ECO:0000313" key="4">
    <source>
        <dbReference type="EMBL" id="EHJ47871.1"/>
    </source>
</evidence>
<dbReference type="Pfam" id="PF07228">
    <property type="entry name" value="SpoIIE"/>
    <property type="match status" value="1"/>
</dbReference>
<dbReference type="RefSeq" id="WP_009181260.1">
    <property type="nucleotide sequence ID" value="NZ_CM001368.1"/>
</dbReference>
<dbReference type="InterPro" id="IPR036457">
    <property type="entry name" value="PPM-type-like_dom_sf"/>
</dbReference>
<dbReference type="SUPFAM" id="SSF55781">
    <property type="entry name" value="GAF domain-like"/>
    <property type="match status" value="1"/>
</dbReference>
<dbReference type="InterPro" id="IPR001932">
    <property type="entry name" value="PPM-type_phosphatase-like_dom"/>
</dbReference>
<accession>G7QA41</accession>
<reference evidence="5" key="1">
    <citation type="journal article" date="2015" name="Genome Announc.">
        <title>High-Quality Draft Genome Sequence of Desulfovibrio carbinoliphilus FW-101-2B, an Organic Acid-Oxidizing Sulfate-Reducing Bacterium Isolated from Uranium(VI)-Contaminated Groundwater.</title>
        <authorList>
            <person name="Ramsay B.D."/>
            <person name="Hwang C."/>
            <person name="Woo H.L."/>
            <person name="Carroll S.L."/>
            <person name="Lucas S."/>
            <person name="Han J."/>
            <person name="Lapidus A.L."/>
            <person name="Cheng J.F."/>
            <person name="Goodwin L.A."/>
            <person name="Pitluck S."/>
            <person name="Peters L."/>
            <person name="Chertkov O."/>
            <person name="Held B."/>
            <person name="Detter J.C."/>
            <person name="Han C.S."/>
            <person name="Tapia R."/>
            <person name="Land M.L."/>
            <person name="Hauser L.J."/>
            <person name="Kyrpides N.C."/>
            <person name="Ivanova N.N."/>
            <person name="Mikhailova N."/>
            <person name="Pagani I."/>
            <person name="Woyke T."/>
            <person name="Arkin A.P."/>
            <person name="Dehal P."/>
            <person name="Chivian D."/>
            <person name="Criddle C.S."/>
            <person name="Wu W."/>
            <person name="Chakraborty R."/>
            <person name="Hazen T.C."/>
            <person name="Fields M.W."/>
        </authorList>
    </citation>
    <scope>NUCLEOTIDE SEQUENCE [LARGE SCALE GENOMIC DNA]</scope>
    <source>
        <strain evidence="5">FW-101-2B</strain>
    </source>
</reference>
<dbReference type="SUPFAM" id="SSF81606">
    <property type="entry name" value="PP2C-like"/>
    <property type="match status" value="1"/>
</dbReference>
<dbReference type="SMART" id="SM00331">
    <property type="entry name" value="PP2C_SIG"/>
    <property type="match status" value="1"/>
</dbReference>
<dbReference type="PANTHER" id="PTHR43156">
    <property type="entry name" value="STAGE II SPORULATION PROTEIN E-RELATED"/>
    <property type="match status" value="1"/>
</dbReference>
<dbReference type="GO" id="GO:0016791">
    <property type="term" value="F:phosphatase activity"/>
    <property type="evidence" value="ECO:0007669"/>
    <property type="project" value="TreeGrafter"/>
</dbReference>
<proteinExistence type="predicted"/>
<evidence type="ECO:0000313" key="5">
    <source>
        <dbReference type="Proteomes" id="UP000004662"/>
    </source>
</evidence>
<dbReference type="Proteomes" id="UP000004662">
    <property type="component" value="Chromosome"/>
</dbReference>
<dbReference type="InterPro" id="IPR003018">
    <property type="entry name" value="GAF"/>
</dbReference>
<dbReference type="OrthoDB" id="343514at2"/>
<dbReference type="InterPro" id="IPR029016">
    <property type="entry name" value="GAF-like_dom_sf"/>
</dbReference>
<dbReference type="STRING" id="694327.DFW101_1864"/>
<dbReference type="PANTHER" id="PTHR43156:SF2">
    <property type="entry name" value="STAGE II SPORULATION PROTEIN E"/>
    <property type="match status" value="1"/>
</dbReference>
<keyword evidence="5" id="KW-1185">Reference proteome</keyword>
<dbReference type="eggNOG" id="COG2203">
    <property type="taxonomic scope" value="Bacteria"/>
</dbReference>
<keyword evidence="1" id="KW-0378">Hydrolase</keyword>
<sequence>MADASCADADRLAERLSALTRCFALSRLVTESLDIAEVLERIMTTSRQALGAEAASLLLVDETPGPGRGDLVFTVAQGPACLPLRSGFRLAPGEGVAGWVAREARPALIVDAYADPRFHPEVDRLTGYRTRSMACVPLVYRGRVIGVAQCINKDGGGVFTENDMEIFSLLGAQAAVAIVNARLHGEALAKQRMDFDMEVAASVQQGFLPKCAPETPGFDVAGVSLSCDATGGDYYDYLLRRDVPGREPACLVGVGDVTGHGVQAALLMASVRAFLRSRLLSPGGPAEVVSDINRLLTEDMGDTGRFMTLFLLELHLETGGLSYVRAGHDPALLYDPSRDAFAELAGRGIPLGIDGGWRYEEYTVPALPAGALLALGTDGIWEARAASGEMYGKDRLRRVLRAAASGDARTVARAVLDDLEAFLHGEPRRDDVTLVVVKAAADAGKKEEA</sequence>
<name>G7QA41_9BACT</name>
<feature type="domain" description="PPM-type phosphatase" evidence="3">
    <location>
        <begin position="215"/>
        <end position="439"/>
    </location>
</feature>
<organism evidence="4 5">
    <name type="scientific">Solidesulfovibrio carbinoliphilus subsp. oakridgensis</name>
    <dbReference type="NCBI Taxonomy" id="694327"/>
    <lineage>
        <taxon>Bacteria</taxon>
        <taxon>Pseudomonadati</taxon>
        <taxon>Thermodesulfobacteriota</taxon>
        <taxon>Desulfovibrionia</taxon>
        <taxon>Desulfovibrionales</taxon>
        <taxon>Desulfovibrionaceae</taxon>
        <taxon>Solidesulfovibrio</taxon>
    </lineage>
</organism>
<gene>
    <name evidence="4" type="ORF">DFW101_1864</name>
</gene>
<evidence type="ECO:0000256" key="1">
    <source>
        <dbReference type="ARBA" id="ARBA00022801"/>
    </source>
</evidence>
<evidence type="ECO:0000259" key="2">
    <source>
        <dbReference type="SMART" id="SM00065"/>
    </source>
</evidence>
<feature type="domain" description="GAF" evidence="2">
    <location>
        <begin position="34"/>
        <end position="188"/>
    </location>
</feature>
<dbReference type="InterPro" id="IPR052016">
    <property type="entry name" value="Bact_Sigma-Reg"/>
</dbReference>
<dbReference type="SMART" id="SM00065">
    <property type="entry name" value="GAF"/>
    <property type="match status" value="1"/>
</dbReference>
<dbReference type="Gene3D" id="3.30.450.40">
    <property type="match status" value="1"/>
</dbReference>
<dbReference type="Gene3D" id="3.60.40.10">
    <property type="entry name" value="PPM-type phosphatase domain"/>
    <property type="match status" value="1"/>
</dbReference>
<dbReference type="EMBL" id="CM001368">
    <property type="protein sequence ID" value="EHJ47871.1"/>
    <property type="molecule type" value="Genomic_DNA"/>
</dbReference>
<evidence type="ECO:0000259" key="3">
    <source>
        <dbReference type="SMART" id="SM00331"/>
    </source>
</evidence>
<dbReference type="eggNOG" id="COG2208">
    <property type="taxonomic scope" value="Bacteria"/>
</dbReference>
<dbReference type="HOGENOM" id="CLU_000445_43_6_7"/>